<feature type="transmembrane region" description="Helical" evidence="12">
    <location>
        <begin position="193"/>
        <end position="214"/>
    </location>
</feature>
<dbReference type="GO" id="GO:0005886">
    <property type="term" value="C:plasma membrane"/>
    <property type="evidence" value="ECO:0007669"/>
    <property type="project" value="UniProtKB-SubCell"/>
</dbReference>
<dbReference type="PANTHER" id="PTHR43221:SF1">
    <property type="entry name" value="PROTEASE HTPX"/>
    <property type="match status" value="1"/>
</dbReference>
<keyword evidence="9 12" id="KW-1133">Transmembrane helix</keyword>
<dbReference type="InterPro" id="IPR022919">
    <property type="entry name" value="Pept_M48_protease_HtpX"/>
</dbReference>
<protein>
    <recommendedName>
        <fullName evidence="12">Protease HtpX homolog</fullName>
        <ecNumber evidence="12">3.4.24.-</ecNumber>
    </recommendedName>
</protein>
<feature type="transmembrane region" description="Helical" evidence="12">
    <location>
        <begin position="12"/>
        <end position="35"/>
    </location>
</feature>
<keyword evidence="11 12" id="KW-0472">Membrane</keyword>
<evidence type="ECO:0000259" key="13">
    <source>
        <dbReference type="Pfam" id="PF01435"/>
    </source>
</evidence>
<feature type="binding site" evidence="12">
    <location>
        <position position="147"/>
    </location>
    <ligand>
        <name>Zn(2+)</name>
        <dbReference type="ChEBI" id="CHEBI:29105"/>
        <note>catalytic</note>
    </ligand>
</feature>
<organism evidence="14 15">
    <name type="scientific">Candidatus Spechtbacteria bacterium SB0662_bin_43</name>
    <dbReference type="NCBI Taxonomy" id="2604897"/>
    <lineage>
        <taxon>Bacteria</taxon>
        <taxon>Candidatus Spechtiibacteriota</taxon>
    </lineage>
</organism>
<comment type="cofactor">
    <cofactor evidence="12">
        <name>Zn(2+)</name>
        <dbReference type="ChEBI" id="CHEBI:29105"/>
    </cofactor>
    <text evidence="12">Binds 1 zinc ion per subunit.</text>
</comment>
<keyword evidence="7 12" id="KW-0378">Hydrolase</keyword>
<gene>
    <name evidence="12" type="primary">htpX</name>
    <name evidence="14" type="ORF">F4X82_03505</name>
</gene>
<evidence type="ECO:0000256" key="5">
    <source>
        <dbReference type="ARBA" id="ARBA00022692"/>
    </source>
</evidence>
<keyword evidence="5 12" id="KW-0812">Transmembrane</keyword>
<dbReference type="Gene3D" id="3.30.2010.10">
    <property type="entry name" value="Metalloproteases ('zincins'), catalytic domain"/>
    <property type="match status" value="1"/>
</dbReference>
<dbReference type="Proteomes" id="UP000449092">
    <property type="component" value="Unassembled WGS sequence"/>
</dbReference>
<dbReference type="Pfam" id="PF01435">
    <property type="entry name" value="Peptidase_M48"/>
    <property type="match status" value="1"/>
</dbReference>
<evidence type="ECO:0000256" key="1">
    <source>
        <dbReference type="ARBA" id="ARBA00004651"/>
    </source>
</evidence>
<evidence type="ECO:0000256" key="12">
    <source>
        <dbReference type="HAMAP-Rule" id="MF_00188"/>
    </source>
</evidence>
<dbReference type="EMBL" id="VXOY01000031">
    <property type="protein sequence ID" value="MYE38554.1"/>
    <property type="molecule type" value="Genomic_DNA"/>
</dbReference>
<evidence type="ECO:0000256" key="4">
    <source>
        <dbReference type="ARBA" id="ARBA00022670"/>
    </source>
</evidence>
<evidence type="ECO:0000256" key="2">
    <source>
        <dbReference type="ARBA" id="ARBA00009779"/>
    </source>
</evidence>
<sequence length="306" mass="33633">MASIYTHRDSNIYKTWLLIAVFLALFVGVGYILSISLNTPIIFIVAIVLSLVMSFGSYWWSDSLVLKMTRAKPLQKEEHPEIYNIVENLCITAGLPMPKLYILHESAPNAFATGRNPNHAVIAVTTGLLERLDKTELEGVLAHELAHIGNRDILISTVVVVLAGTIVYVTDFLFHGLLFGAFDDDDGIGLPQIAIGIAALVIAALFATIIKLAISRKREYLADASGALLTRYPEGLASALEKIASDPNKLSVANDATAHLYFENPFKGDRKDKKISFMAKLFMTHPPVEDRIKALRGTQSEQDTPQ</sequence>
<keyword evidence="10 12" id="KW-0482">Metalloprotease</keyword>
<dbReference type="InterPro" id="IPR050083">
    <property type="entry name" value="HtpX_protease"/>
</dbReference>
<comment type="similarity">
    <text evidence="2 12">Belongs to the peptidase M48B family.</text>
</comment>
<dbReference type="PANTHER" id="PTHR43221">
    <property type="entry name" value="PROTEASE HTPX"/>
    <property type="match status" value="1"/>
</dbReference>
<name>A0A845DD17_9BACT</name>
<keyword evidence="8 12" id="KW-0862">Zinc</keyword>
<evidence type="ECO:0000256" key="3">
    <source>
        <dbReference type="ARBA" id="ARBA00022475"/>
    </source>
</evidence>
<reference evidence="14 15" key="1">
    <citation type="submission" date="2019-09" db="EMBL/GenBank/DDBJ databases">
        <title>Characterisation of the sponge microbiome using genome-centric metagenomics.</title>
        <authorList>
            <person name="Engelberts J.P."/>
            <person name="Robbins S.J."/>
            <person name="De Goeij J.M."/>
            <person name="Aranda M."/>
            <person name="Bell S.C."/>
            <person name="Webster N.S."/>
        </authorList>
    </citation>
    <scope>NUCLEOTIDE SEQUENCE [LARGE SCALE GENOMIC DNA]</scope>
    <source>
        <strain evidence="14">SB0662_bin_43</strain>
    </source>
</reference>
<evidence type="ECO:0000313" key="15">
    <source>
        <dbReference type="Proteomes" id="UP000449092"/>
    </source>
</evidence>
<feature type="domain" description="Peptidase M48" evidence="13">
    <location>
        <begin position="78"/>
        <end position="298"/>
    </location>
</feature>
<dbReference type="EC" id="3.4.24.-" evidence="12"/>
<proteinExistence type="inferred from homology"/>
<feature type="active site" evidence="12">
    <location>
        <position position="144"/>
    </location>
</feature>
<dbReference type="InterPro" id="IPR001915">
    <property type="entry name" value="Peptidase_M48"/>
</dbReference>
<feature type="transmembrane region" description="Helical" evidence="12">
    <location>
        <begin position="41"/>
        <end position="60"/>
    </location>
</feature>
<evidence type="ECO:0000256" key="11">
    <source>
        <dbReference type="ARBA" id="ARBA00023136"/>
    </source>
</evidence>
<evidence type="ECO:0000256" key="8">
    <source>
        <dbReference type="ARBA" id="ARBA00022833"/>
    </source>
</evidence>
<keyword evidence="6 12" id="KW-0479">Metal-binding</keyword>
<feature type="transmembrane region" description="Helical" evidence="12">
    <location>
        <begin position="153"/>
        <end position="173"/>
    </location>
</feature>
<keyword evidence="4 12" id="KW-0645">Protease</keyword>
<keyword evidence="3 12" id="KW-1003">Cell membrane</keyword>
<feature type="binding site" evidence="12">
    <location>
        <position position="143"/>
    </location>
    <ligand>
        <name>Zn(2+)</name>
        <dbReference type="ChEBI" id="CHEBI:29105"/>
        <note>catalytic</note>
    </ligand>
</feature>
<dbReference type="HAMAP" id="MF_00188">
    <property type="entry name" value="Pept_M48_protease_HtpX"/>
    <property type="match status" value="1"/>
</dbReference>
<comment type="caution">
    <text evidence="14">The sequence shown here is derived from an EMBL/GenBank/DDBJ whole genome shotgun (WGS) entry which is preliminary data.</text>
</comment>
<dbReference type="AlphaFoldDB" id="A0A845DD17"/>
<accession>A0A845DD17</accession>
<evidence type="ECO:0000256" key="9">
    <source>
        <dbReference type="ARBA" id="ARBA00022989"/>
    </source>
</evidence>
<comment type="subcellular location">
    <subcellularLocation>
        <location evidence="1 12">Cell membrane</location>
        <topology evidence="1 12">Multi-pass membrane protein</topology>
    </subcellularLocation>
</comment>
<dbReference type="GO" id="GO:0008270">
    <property type="term" value="F:zinc ion binding"/>
    <property type="evidence" value="ECO:0007669"/>
    <property type="project" value="UniProtKB-UniRule"/>
</dbReference>
<dbReference type="GO" id="GO:0004222">
    <property type="term" value="F:metalloendopeptidase activity"/>
    <property type="evidence" value="ECO:0007669"/>
    <property type="project" value="UniProtKB-UniRule"/>
</dbReference>
<evidence type="ECO:0000256" key="7">
    <source>
        <dbReference type="ARBA" id="ARBA00022801"/>
    </source>
</evidence>
<evidence type="ECO:0000313" key="14">
    <source>
        <dbReference type="EMBL" id="MYE38554.1"/>
    </source>
</evidence>
<evidence type="ECO:0000256" key="6">
    <source>
        <dbReference type="ARBA" id="ARBA00022723"/>
    </source>
</evidence>
<evidence type="ECO:0000256" key="10">
    <source>
        <dbReference type="ARBA" id="ARBA00023049"/>
    </source>
</evidence>
<feature type="binding site" evidence="12">
    <location>
        <position position="219"/>
    </location>
    <ligand>
        <name>Zn(2+)</name>
        <dbReference type="ChEBI" id="CHEBI:29105"/>
        <note>catalytic</note>
    </ligand>
</feature>
<dbReference type="GO" id="GO:0006508">
    <property type="term" value="P:proteolysis"/>
    <property type="evidence" value="ECO:0007669"/>
    <property type="project" value="UniProtKB-KW"/>
</dbReference>
<dbReference type="CDD" id="cd07340">
    <property type="entry name" value="M48B_Htpx_like"/>
    <property type="match status" value="1"/>
</dbReference>